<comment type="subunit">
    <text evidence="3">Monomer.</text>
</comment>
<comment type="function">
    <text evidence="3">Catalyzes a proton abstraction reaction that results in 2,5-elimination of pyruvate from 2-succinyl-5-enolpyruvyl-6-hydroxy-3-cyclohexene-1-carboxylate (SEPHCHC) and the formation of 2-succinyl-6-hydroxy-2,4-cyclohexadiene-1-carboxylate (SHCHC).</text>
</comment>
<dbReference type="PANTHER" id="PTHR42916:SF1">
    <property type="entry name" value="PROTEIN PHYLLO, CHLOROPLASTIC"/>
    <property type="match status" value="1"/>
</dbReference>
<reference evidence="5 6" key="1">
    <citation type="submission" date="2021-07" db="EMBL/GenBank/DDBJ databases">
        <title>Shewanella sp. nov, isolated from SCS.</title>
        <authorList>
            <person name="Cao W.R."/>
        </authorList>
    </citation>
    <scope>NUCLEOTIDE SEQUENCE [LARGE SCALE GENOMIC DNA]</scope>
    <source>
        <strain evidence="5 6">NR704-98</strain>
    </source>
</reference>
<sequence length="259" mass="28860">MLALSSYGDKSKPALVMLHGFLGAQTDWQAILEQLTDQFYCVCIDLPGHGLSPSLTLPTPGFDLIAKHIQAAIDSLSIEKYHLLGYSLGGRIALHLARNNTQKLLSLSLESCHPGLPTLEEKQLRAKNDLSWSKKLTDLPIEAFLALWYQQGVFAELSNEARQQLIEKRRHNNPVGLLNIYQASSLAEQGNLWEMPASLPFPCHYIVGGDDSKFLALATRWQQQSPVKLSVVKQAGHNVHLAAPQEYSNWLIQTLIEDK</sequence>
<organism evidence="5 6">
    <name type="scientific">Shewanella nanhaiensis</name>
    <dbReference type="NCBI Taxonomy" id="2864872"/>
    <lineage>
        <taxon>Bacteria</taxon>
        <taxon>Pseudomonadati</taxon>
        <taxon>Pseudomonadota</taxon>
        <taxon>Gammaproteobacteria</taxon>
        <taxon>Alteromonadales</taxon>
        <taxon>Shewanellaceae</taxon>
        <taxon>Shewanella</taxon>
    </lineage>
</organism>
<dbReference type="EC" id="4.2.99.20" evidence="3"/>
<evidence type="ECO:0000259" key="4">
    <source>
        <dbReference type="Pfam" id="PF00561"/>
    </source>
</evidence>
<comment type="similarity">
    <text evidence="3">Belongs to the AB hydrolase superfamily. MenH family.</text>
</comment>
<proteinExistence type="inferred from homology"/>
<protein>
    <recommendedName>
        <fullName evidence="3">Putative 2-succinyl-6-hydroxy-2,4-cyclohexadiene-1-carboxylate synthase</fullName>
        <shortName evidence="3">SHCHC synthase</shortName>
        <ecNumber evidence="3">4.2.99.20</ecNumber>
    </recommendedName>
</protein>
<dbReference type="RefSeq" id="WP_220110738.1">
    <property type="nucleotide sequence ID" value="NZ_JAHZST010000013.1"/>
</dbReference>
<comment type="catalytic activity">
    <reaction evidence="3">
        <text>5-enolpyruvoyl-6-hydroxy-2-succinyl-cyclohex-3-ene-1-carboxylate = (1R,6R)-6-hydroxy-2-succinyl-cyclohexa-2,4-diene-1-carboxylate + pyruvate</text>
        <dbReference type="Rhea" id="RHEA:25597"/>
        <dbReference type="ChEBI" id="CHEBI:15361"/>
        <dbReference type="ChEBI" id="CHEBI:58689"/>
        <dbReference type="ChEBI" id="CHEBI:58818"/>
        <dbReference type="EC" id="4.2.99.20"/>
    </reaction>
</comment>
<comment type="pathway">
    <text evidence="3">Quinol/quinone metabolism; 1,4-dihydroxy-2-naphthoate biosynthesis; 1,4-dihydroxy-2-naphthoate from chorismate: step 3/7.</text>
</comment>
<keyword evidence="1 3" id="KW-0474">Menaquinone biosynthesis</keyword>
<dbReference type="InterPro" id="IPR000073">
    <property type="entry name" value="AB_hydrolase_1"/>
</dbReference>
<evidence type="ECO:0000313" key="6">
    <source>
        <dbReference type="Proteomes" id="UP001195963"/>
    </source>
</evidence>
<keyword evidence="2 3" id="KW-0456">Lyase</keyword>
<evidence type="ECO:0000256" key="2">
    <source>
        <dbReference type="ARBA" id="ARBA00023239"/>
    </source>
</evidence>
<feature type="domain" description="AB hydrolase-1" evidence="4">
    <location>
        <begin position="13"/>
        <end position="241"/>
    </location>
</feature>
<comment type="pathway">
    <text evidence="3">Quinol/quinone metabolism; menaquinone biosynthesis.</text>
</comment>
<gene>
    <name evidence="3 5" type="primary">menH</name>
    <name evidence="5" type="ORF">K0625_16725</name>
</gene>
<comment type="caution">
    <text evidence="5">The sequence shown here is derived from an EMBL/GenBank/DDBJ whole genome shotgun (WGS) entry which is preliminary data.</text>
</comment>
<dbReference type="Pfam" id="PF00561">
    <property type="entry name" value="Abhydrolase_1"/>
    <property type="match status" value="1"/>
</dbReference>
<evidence type="ECO:0000256" key="3">
    <source>
        <dbReference type="HAMAP-Rule" id="MF_01660"/>
    </source>
</evidence>
<dbReference type="EMBL" id="JAHZST010000013">
    <property type="protein sequence ID" value="MBW8185299.1"/>
    <property type="molecule type" value="Genomic_DNA"/>
</dbReference>
<dbReference type="Gene3D" id="3.40.50.1820">
    <property type="entry name" value="alpha/beta hydrolase"/>
    <property type="match status" value="1"/>
</dbReference>
<keyword evidence="6" id="KW-1185">Reference proteome</keyword>
<dbReference type="Proteomes" id="UP001195963">
    <property type="component" value="Unassembled WGS sequence"/>
</dbReference>
<accession>A0ABS7E6U7</accession>
<dbReference type="SUPFAM" id="SSF53474">
    <property type="entry name" value="alpha/beta-Hydrolases"/>
    <property type="match status" value="1"/>
</dbReference>
<dbReference type="NCBIfam" id="TIGR03695">
    <property type="entry name" value="menH_SHCHC"/>
    <property type="match status" value="1"/>
</dbReference>
<name>A0ABS7E6U7_9GAMM</name>
<evidence type="ECO:0000256" key="1">
    <source>
        <dbReference type="ARBA" id="ARBA00022428"/>
    </source>
</evidence>
<dbReference type="InterPro" id="IPR022485">
    <property type="entry name" value="SHCHC_synthase_MenH"/>
</dbReference>
<dbReference type="GO" id="GO:0070205">
    <property type="term" value="F:2-succinyl-6-hydroxy-2,4-cyclohexadiene-1-carboxylate synthase activity"/>
    <property type="evidence" value="ECO:0007669"/>
    <property type="project" value="UniProtKB-EC"/>
</dbReference>
<dbReference type="InterPro" id="IPR029058">
    <property type="entry name" value="AB_hydrolase_fold"/>
</dbReference>
<dbReference type="PANTHER" id="PTHR42916">
    <property type="entry name" value="2-SUCCINYL-5-ENOLPYRUVYL-6-HYDROXY-3-CYCLOHEXENE-1-CARBOXYLATE SYNTHASE"/>
    <property type="match status" value="1"/>
</dbReference>
<dbReference type="HAMAP" id="MF_01660">
    <property type="entry name" value="MenH"/>
    <property type="match status" value="1"/>
</dbReference>
<evidence type="ECO:0000313" key="5">
    <source>
        <dbReference type="EMBL" id="MBW8185299.1"/>
    </source>
</evidence>